<feature type="transmembrane region" description="Helical" evidence="2">
    <location>
        <begin position="385"/>
        <end position="404"/>
    </location>
</feature>
<comment type="caution">
    <text evidence="4">The sequence shown here is derived from an EMBL/GenBank/DDBJ whole genome shotgun (WGS) entry which is preliminary data.</text>
</comment>
<dbReference type="EMBL" id="JAZGQO010000004">
    <property type="protein sequence ID" value="KAK6187671.1"/>
    <property type="molecule type" value="Genomic_DNA"/>
</dbReference>
<evidence type="ECO:0000313" key="4">
    <source>
        <dbReference type="EMBL" id="KAK6187671.1"/>
    </source>
</evidence>
<feature type="transmembrane region" description="Helical" evidence="2">
    <location>
        <begin position="104"/>
        <end position="124"/>
    </location>
</feature>
<dbReference type="PROSITE" id="PS50850">
    <property type="entry name" value="MFS"/>
    <property type="match status" value="1"/>
</dbReference>
<feature type="transmembrane region" description="Helical" evidence="2">
    <location>
        <begin position="316"/>
        <end position="335"/>
    </location>
</feature>
<evidence type="ECO:0000256" key="1">
    <source>
        <dbReference type="ARBA" id="ARBA00004141"/>
    </source>
</evidence>
<organism evidence="4 5">
    <name type="scientific">Patella caerulea</name>
    <name type="common">Rayed Mediterranean limpet</name>
    <dbReference type="NCBI Taxonomy" id="87958"/>
    <lineage>
        <taxon>Eukaryota</taxon>
        <taxon>Metazoa</taxon>
        <taxon>Spiralia</taxon>
        <taxon>Lophotrochozoa</taxon>
        <taxon>Mollusca</taxon>
        <taxon>Gastropoda</taxon>
        <taxon>Patellogastropoda</taxon>
        <taxon>Patelloidea</taxon>
        <taxon>Patellidae</taxon>
        <taxon>Patella</taxon>
    </lineage>
</organism>
<feature type="transmembrane region" description="Helical" evidence="2">
    <location>
        <begin position="410"/>
        <end position="439"/>
    </location>
</feature>
<comment type="subcellular location">
    <subcellularLocation>
        <location evidence="1">Membrane</location>
        <topology evidence="1">Multi-pass membrane protein</topology>
    </subcellularLocation>
</comment>
<feature type="transmembrane region" description="Helical" evidence="2">
    <location>
        <begin position="232"/>
        <end position="255"/>
    </location>
</feature>
<feature type="transmembrane region" description="Helical" evidence="2">
    <location>
        <begin position="451"/>
        <end position="471"/>
    </location>
</feature>
<dbReference type="InterPro" id="IPR011701">
    <property type="entry name" value="MFS"/>
</dbReference>
<feature type="transmembrane region" description="Helical" evidence="2">
    <location>
        <begin position="196"/>
        <end position="220"/>
    </location>
</feature>
<dbReference type="PANTHER" id="PTHR23528:SF1">
    <property type="entry name" value="MAJOR FACILITATOR SUPERFAMILY (MFS) PROFILE DOMAIN-CONTAINING PROTEIN"/>
    <property type="match status" value="1"/>
</dbReference>
<accession>A0AAN8K1V7</accession>
<dbReference type="Gene3D" id="1.20.1250.20">
    <property type="entry name" value="MFS general substrate transporter like domains"/>
    <property type="match status" value="2"/>
</dbReference>
<protein>
    <recommendedName>
        <fullName evidence="3">Major facilitator superfamily (MFS) profile domain-containing protein</fullName>
    </recommendedName>
</protein>
<keyword evidence="2" id="KW-1133">Transmembrane helix</keyword>
<evidence type="ECO:0000256" key="2">
    <source>
        <dbReference type="SAM" id="Phobius"/>
    </source>
</evidence>
<dbReference type="AlphaFoldDB" id="A0AAN8K1V7"/>
<feature type="transmembrane region" description="Helical" evidence="2">
    <location>
        <begin position="29"/>
        <end position="49"/>
    </location>
</feature>
<keyword evidence="5" id="KW-1185">Reference proteome</keyword>
<dbReference type="InterPro" id="IPR036259">
    <property type="entry name" value="MFS_trans_sf"/>
</dbReference>
<proteinExistence type="predicted"/>
<feature type="transmembrane region" description="Helical" evidence="2">
    <location>
        <begin position="355"/>
        <end position="376"/>
    </location>
</feature>
<sequence>MKKLYTDEEASPPYNELIPETPPEVLSKLSVILLNMTSFGLNFMVLLLSVEVIPSQIEALVGDTAKGSWFGAMVAGGAAITFFFSPIFGMISDRLKYKMGRRRPVMMIGTLFSCIGLIGMAFSAPQVNVSTDGDVITNNITCHRDLVLGRCQAFWNGTIPNYQPTKINPQPGGVLLPSKTPGRDTPQTLQEPVGNLALYIVFFLLVILSQSAVTVPFNALVADKSHPSQRGFNSGVMGAMILLGNVSGAAVGLSFSHIGVLSIYGCIIGILILSVTITCISTGETPGKEDINTHPLDCKLIFCGFWEPLKEHDFRWVFLTRFLMQQGVSTITGFLEYWLGDMVQLPNCWTASTSVAVMLLPLLFAAACSSVIFGVLSDRTGHRKIIVMSAAFFMATSALTDAFIQGDYAFYVAVVMAFIFGVGFGAFTSVDFALVMDVLPDEKDKAKDIAVWHLALVLPQALATPIGGVILDIFEKVNCEIGLGYIILFLVTAAYFVLSGSFVFKIRRAK</sequence>
<dbReference type="SUPFAM" id="SSF103473">
    <property type="entry name" value="MFS general substrate transporter"/>
    <property type="match status" value="1"/>
</dbReference>
<dbReference type="GO" id="GO:0022857">
    <property type="term" value="F:transmembrane transporter activity"/>
    <property type="evidence" value="ECO:0007669"/>
    <property type="project" value="InterPro"/>
</dbReference>
<keyword evidence="2" id="KW-0472">Membrane</keyword>
<dbReference type="InterPro" id="IPR020846">
    <property type="entry name" value="MFS_dom"/>
</dbReference>
<dbReference type="Pfam" id="PF13347">
    <property type="entry name" value="MFS_2"/>
    <property type="match status" value="1"/>
</dbReference>
<dbReference type="Pfam" id="PF07690">
    <property type="entry name" value="MFS_1"/>
    <property type="match status" value="1"/>
</dbReference>
<dbReference type="GO" id="GO:0016020">
    <property type="term" value="C:membrane"/>
    <property type="evidence" value="ECO:0007669"/>
    <property type="project" value="UniProtKB-SubCell"/>
</dbReference>
<reference evidence="4 5" key="1">
    <citation type="submission" date="2024-01" db="EMBL/GenBank/DDBJ databases">
        <title>The genome of the rayed Mediterranean limpet Patella caerulea (Linnaeus, 1758).</title>
        <authorList>
            <person name="Anh-Thu Weber A."/>
            <person name="Halstead-Nussloch G."/>
        </authorList>
    </citation>
    <scope>NUCLEOTIDE SEQUENCE [LARGE SCALE GENOMIC DNA]</scope>
    <source>
        <strain evidence="4">AATW-2023a</strain>
        <tissue evidence="4">Whole specimen</tissue>
    </source>
</reference>
<evidence type="ECO:0000259" key="3">
    <source>
        <dbReference type="PROSITE" id="PS50850"/>
    </source>
</evidence>
<name>A0AAN8K1V7_PATCE</name>
<evidence type="ECO:0000313" key="5">
    <source>
        <dbReference type="Proteomes" id="UP001347796"/>
    </source>
</evidence>
<gene>
    <name evidence="4" type="ORF">SNE40_005647</name>
</gene>
<feature type="transmembrane region" description="Helical" evidence="2">
    <location>
        <begin position="69"/>
        <end position="92"/>
    </location>
</feature>
<keyword evidence="2" id="KW-0812">Transmembrane</keyword>
<feature type="domain" description="Major facilitator superfamily (MFS) profile" evidence="3">
    <location>
        <begin position="313"/>
        <end position="510"/>
    </location>
</feature>
<feature type="transmembrane region" description="Helical" evidence="2">
    <location>
        <begin position="483"/>
        <end position="504"/>
    </location>
</feature>
<feature type="transmembrane region" description="Helical" evidence="2">
    <location>
        <begin position="261"/>
        <end position="280"/>
    </location>
</feature>
<dbReference type="Proteomes" id="UP001347796">
    <property type="component" value="Unassembled WGS sequence"/>
</dbReference>
<dbReference type="PANTHER" id="PTHR23528">
    <property type="match status" value="1"/>
</dbReference>